<name>A0A151L0W2_9VIBR</name>
<organism evidence="2 3">
    <name type="scientific">Vibrio cidicii</name>
    <dbReference type="NCBI Taxonomy" id="1763883"/>
    <lineage>
        <taxon>Bacteria</taxon>
        <taxon>Pseudomonadati</taxon>
        <taxon>Pseudomonadota</taxon>
        <taxon>Gammaproteobacteria</taxon>
        <taxon>Vibrionales</taxon>
        <taxon>Vibrionaceae</taxon>
        <taxon>Vibrio</taxon>
    </lineage>
</organism>
<evidence type="ECO:0000313" key="1">
    <source>
        <dbReference type="EMBL" id="KYN24456.1"/>
    </source>
</evidence>
<reference evidence="2 4" key="1">
    <citation type="submission" date="2015-12" db="EMBL/GenBank/DDBJ databases">
        <authorList>
            <person name="Tarr C.L."/>
            <person name="Gladney L.M."/>
        </authorList>
    </citation>
    <scope>NUCLEOTIDE SEQUENCE</scope>
    <source>
        <strain evidence="2">2538-88</strain>
        <strain evidence="4">2756-81</strain>
    </source>
</reference>
<protein>
    <submittedName>
        <fullName evidence="2">Uncharacterized protein</fullName>
    </submittedName>
</protein>
<dbReference type="EMBL" id="LOBR01000010">
    <property type="protein sequence ID" value="KYN89964.1"/>
    <property type="molecule type" value="Genomic_DNA"/>
</dbReference>
<dbReference type="EMBL" id="LOMK01000001">
    <property type="protein sequence ID" value="KYN24456.1"/>
    <property type="molecule type" value="Genomic_DNA"/>
</dbReference>
<accession>A0A151JFL5</accession>
<sequence length="150" mass="17235">MAYQEFHREKMKIKKIKKVGLLFALPIIGCQSLGAPDQEYVYVAKKLSDDVTEYLKSDDFTQGSNHEVSYYFDESQSLIDVTIKAHPDTEFIRSGAERRALKRLCTSTDNWQTFIRESGVGVKYHYKDERKISTIGPWNSDVCNNQLSGQ</sequence>
<proteinExistence type="predicted"/>
<reference evidence="1 3" key="2">
    <citation type="submission" date="2015-12" db="EMBL/GenBank/DDBJ databases">
        <authorList>
            <person name="Shamseldin A."/>
            <person name="Moawad H."/>
            <person name="Abd El-Rahim W.M."/>
            <person name="Sadowsky M.J."/>
        </authorList>
    </citation>
    <scope>NUCLEOTIDE SEQUENCE [LARGE SCALE GENOMIC DNA]</scope>
    <source>
        <strain evidence="3">2538-88</strain>
        <strain evidence="1">2756-81</strain>
    </source>
</reference>
<evidence type="ECO:0000313" key="2">
    <source>
        <dbReference type="EMBL" id="KYN89964.1"/>
    </source>
</evidence>
<dbReference type="Proteomes" id="UP000075349">
    <property type="component" value="Unassembled WGS sequence"/>
</dbReference>
<evidence type="ECO:0000313" key="4">
    <source>
        <dbReference type="Proteomes" id="UP000075349"/>
    </source>
</evidence>
<gene>
    <name evidence="2" type="ORF">ATY37_10730</name>
    <name evidence="1" type="ORF">AUQ44_00490</name>
</gene>
<dbReference type="AlphaFoldDB" id="A0A151L0W2"/>
<evidence type="ECO:0000313" key="3">
    <source>
        <dbReference type="Proteomes" id="UP000075346"/>
    </source>
</evidence>
<accession>A0A151L0W2</accession>
<comment type="caution">
    <text evidence="2">The sequence shown here is derived from an EMBL/GenBank/DDBJ whole genome shotgun (WGS) entry which is preliminary data.</text>
</comment>
<dbReference type="Proteomes" id="UP000075346">
    <property type="component" value="Unassembled WGS sequence"/>
</dbReference>
<dbReference type="RefSeq" id="WP_061896313.1">
    <property type="nucleotide sequence ID" value="NZ_LOBR01000010.1"/>
</dbReference>